<dbReference type="Proteomes" id="UP000261140">
    <property type="component" value="Unassembled WGS sequence"/>
</dbReference>
<dbReference type="AlphaFoldDB" id="A0A3E2TES8"/>
<organism evidence="1 2">
    <name type="scientific">Faecalibacterium prausnitzii</name>
    <dbReference type="NCBI Taxonomy" id="853"/>
    <lineage>
        <taxon>Bacteria</taxon>
        <taxon>Bacillati</taxon>
        <taxon>Bacillota</taxon>
        <taxon>Clostridia</taxon>
        <taxon>Eubacteriales</taxon>
        <taxon>Oscillospiraceae</taxon>
        <taxon>Faecalibacterium</taxon>
    </lineage>
</organism>
<comment type="caution">
    <text evidence="1">The sequence shown here is derived from an EMBL/GenBank/DDBJ whole genome shotgun (WGS) entry which is preliminary data.</text>
</comment>
<proteinExistence type="predicted"/>
<accession>A0A3E2TES8</accession>
<gene>
    <name evidence="1" type="ORF">DWZ89_02520</name>
</gene>
<dbReference type="EMBL" id="QVEQ01000001">
    <property type="protein sequence ID" value="RGB73680.1"/>
    <property type="molecule type" value="Genomic_DNA"/>
</dbReference>
<protein>
    <submittedName>
        <fullName evidence="1">Uncharacterized protein</fullName>
    </submittedName>
</protein>
<sequence length="97" mass="11749">MNDFNKTLKDIIKQYRKIGFQTHYWRSKETGEVFVYMRKGEVVASMIISVSEQVYFRRLCDSQKQKEWLQSTVRRLECKITEYYASGMDDLHEESRH</sequence>
<evidence type="ECO:0000313" key="1">
    <source>
        <dbReference type="EMBL" id="RGB73680.1"/>
    </source>
</evidence>
<reference evidence="1 2" key="1">
    <citation type="submission" date="2018-08" db="EMBL/GenBank/DDBJ databases">
        <title>A genome reference for cultivated species of the human gut microbiota.</title>
        <authorList>
            <person name="Zou Y."/>
            <person name="Xue W."/>
            <person name="Luo G."/>
        </authorList>
    </citation>
    <scope>NUCLEOTIDE SEQUENCE [LARGE SCALE GENOMIC DNA]</scope>
    <source>
        <strain evidence="1 2">AF36-11AT</strain>
    </source>
</reference>
<evidence type="ECO:0000313" key="2">
    <source>
        <dbReference type="Proteomes" id="UP000261140"/>
    </source>
</evidence>
<dbReference type="RefSeq" id="WP_117504373.1">
    <property type="nucleotide sequence ID" value="NZ_QVEQ01000001.1"/>
</dbReference>
<name>A0A3E2TES8_9FIRM</name>